<dbReference type="PANTHER" id="PTHR47235">
    <property type="entry name" value="BLR6548 PROTEIN"/>
    <property type="match status" value="1"/>
</dbReference>
<keyword evidence="5" id="KW-1185">Reference proteome</keyword>
<dbReference type="RefSeq" id="WP_184037206.1">
    <property type="nucleotide sequence ID" value="NZ_JACHHY010000007.1"/>
</dbReference>
<dbReference type="AlphaFoldDB" id="A0A840MPZ6"/>
<comment type="caution">
    <text evidence="4">The sequence shown here is derived from an EMBL/GenBank/DDBJ whole genome shotgun (WGS) entry which is preliminary data.</text>
</comment>
<dbReference type="Proteomes" id="UP000575898">
    <property type="component" value="Unassembled WGS sequence"/>
</dbReference>
<evidence type="ECO:0000313" key="4">
    <source>
        <dbReference type="EMBL" id="MBB5018253.1"/>
    </source>
</evidence>
<dbReference type="InterPro" id="IPR028081">
    <property type="entry name" value="Leu-bd"/>
</dbReference>
<evidence type="ECO:0000256" key="2">
    <source>
        <dbReference type="ARBA" id="ARBA00022729"/>
    </source>
</evidence>
<organism evidence="4 5">
    <name type="scientific">Chitinivorax tropicus</name>
    <dbReference type="NCBI Taxonomy" id="714531"/>
    <lineage>
        <taxon>Bacteria</taxon>
        <taxon>Pseudomonadati</taxon>
        <taxon>Pseudomonadota</taxon>
        <taxon>Betaproteobacteria</taxon>
        <taxon>Chitinivorax</taxon>
    </lineage>
</organism>
<dbReference type="SUPFAM" id="SSF53822">
    <property type="entry name" value="Periplasmic binding protein-like I"/>
    <property type="match status" value="1"/>
</dbReference>
<dbReference type="CDD" id="cd06326">
    <property type="entry name" value="PBP1_ABC_ligand_binding-like"/>
    <property type="match status" value="1"/>
</dbReference>
<evidence type="ECO:0000259" key="3">
    <source>
        <dbReference type="Pfam" id="PF13458"/>
    </source>
</evidence>
<dbReference type="Gene3D" id="3.40.50.2300">
    <property type="match status" value="2"/>
</dbReference>
<protein>
    <submittedName>
        <fullName evidence="4">ABC-type branched-subunit amino acid transport system substrate-binding protein</fullName>
    </submittedName>
</protein>
<keyword evidence="2" id="KW-0732">Signal</keyword>
<accession>A0A840MPZ6</accession>
<dbReference type="EMBL" id="JACHHY010000007">
    <property type="protein sequence ID" value="MBB5018253.1"/>
    <property type="molecule type" value="Genomic_DNA"/>
</dbReference>
<proteinExistence type="inferred from homology"/>
<sequence>MPIIAFIYSIPSAADIVIGQSAPLSGLAADAGNDLAQGTRAYLAFINASGGIHGQTIKHIVKDDQYLPGATDINTGILIEQENALALVSYFGTANVSSLLQQNVLGKASIPLVGIYSGANSLREHGSPYLFHTRAGYSEEVDKIVTILKSLGVDELGALFQDDAFGKAGLDATKRSLLKQGLKLGPTESYEKNTDNVEEAAQTLAKANPPAILLISLTRPAANFIKLFRQHGGKSQLFCLSTVNHEELIRLNGAASVAGLGVSQVYPGLDASHIKVVKEYREVMKKFAPNARLSYASLEGFINAKVLVEGIKRAGNKPTRESVRRALDEMHDLDLGNFKIDFTDRQHRGSRFVELTMLNQQGQLTR</sequence>
<reference evidence="4 5" key="1">
    <citation type="submission" date="2020-08" db="EMBL/GenBank/DDBJ databases">
        <title>Genomic Encyclopedia of Type Strains, Phase IV (KMG-IV): sequencing the most valuable type-strain genomes for metagenomic binning, comparative biology and taxonomic classification.</title>
        <authorList>
            <person name="Goeker M."/>
        </authorList>
    </citation>
    <scope>NUCLEOTIDE SEQUENCE [LARGE SCALE GENOMIC DNA]</scope>
    <source>
        <strain evidence="4 5">DSM 27165</strain>
    </source>
</reference>
<name>A0A840MPZ6_9PROT</name>
<gene>
    <name evidence="4" type="ORF">HNQ59_001538</name>
</gene>
<evidence type="ECO:0000313" key="5">
    <source>
        <dbReference type="Proteomes" id="UP000575898"/>
    </source>
</evidence>
<dbReference type="InterPro" id="IPR028082">
    <property type="entry name" value="Peripla_BP_I"/>
</dbReference>
<dbReference type="Pfam" id="PF13458">
    <property type="entry name" value="Peripla_BP_6"/>
    <property type="match status" value="1"/>
</dbReference>
<evidence type="ECO:0000256" key="1">
    <source>
        <dbReference type="ARBA" id="ARBA00010062"/>
    </source>
</evidence>
<feature type="domain" description="Leucine-binding protein" evidence="3">
    <location>
        <begin position="16"/>
        <end position="362"/>
    </location>
</feature>
<comment type="similarity">
    <text evidence="1">Belongs to the leucine-binding protein family.</text>
</comment>
<dbReference type="PANTHER" id="PTHR47235:SF1">
    <property type="entry name" value="BLR6548 PROTEIN"/>
    <property type="match status" value="1"/>
</dbReference>